<proteinExistence type="predicted"/>
<dbReference type="PANTHER" id="PTHR46517">
    <property type="entry name" value="FRUCTOSE-2,6-BISPHOSPHATASE TIGAR"/>
    <property type="match status" value="1"/>
</dbReference>
<dbReference type="InterPro" id="IPR029033">
    <property type="entry name" value="His_PPase_superfam"/>
</dbReference>
<evidence type="ECO:0000313" key="3">
    <source>
        <dbReference type="Proteomes" id="UP000632273"/>
    </source>
</evidence>
<dbReference type="Gene3D" id="3.40.50.1240">
    <property type="entry name" value="Phosphoglycerate mutase-like"/>
    <property type="match status" value="1"/>
</dbReference>
<dbReference type="Pfam" id="PF00300">
    <property type="entry name" value="His_Phos_1"/>
    <property type="match status" value="1"/>
</dbReference>
<comment type="caution">
    <text evidence="2">The sequence shown here is derived from an EMBL/GenBank/DDBJ whole genome shotgun (WGS) entry which is preliminary data.</text>
</comment>
<dbReference type="InterPro" id="IPR013078">
    <property type="entry name" value="His_Pase_superF_clade-1"/>
</dbReference>
<protein>
    <submittedName>
        <fullName evidence="2">Phosphoglycerate mutase</fullName>
    </submittedName>
</protein>
<organism evidence="2 3">
    <name type="scientific">Hymenobacter cavernae</name>
    <dbReference type="NCBI Taxonomy" id="2044852"/>
    <lineage>
        <taxon>Bacteria</taxon>
        <taxon>Pseudomonadati</taxon>
        <taxon>Bacteroidota</taxon>
        <taxon>Cytophagia</taxon>
        <taxon>Cytophagales</taxon>
        <taxon>Hymenobacteraceae</taxon>
        <taxon>Hymenobacter</taxon>
    </lineage>
</organism>
<accession>A0ABQ1UPT1</accession>
<name>A0ABQ1UPT1_9BACT</name>
<dbReference type="SMART" id="SM00855">
    <property type="entry name" value="PGAM"/>
    <property type="match status" value="1"/>
</dbReference>
<evidence type="ECO:0000256" key="1">
    <source>
        <dbReference type="ARBA" id="ARBA00022801"/>
    </source>
</evidence>
<dbReference type="InterPro" id="IPR051695">
    <property type="entry name" value="Phosphoglycerate_Mutase"/>
</dbReference>
<dbReference type="Proteomes" id="UP000632273">
    <property type="component" value="Unassembled WGS sequence"/>
</dbReference>
<dbReference type="PIRSF" id="PIRSF000709">
    <property type="entry name" value="6PFK_2-Ptase"/>
    <property type="match status" value="1"/>
</dbReference>
<dbReference type="PROSITE" id="PS00175">
    <property type="entry name" value="PG_MUTASE"/>
    <property type="match status" value="1"/>
</dbReference>
<dbReference type="InterPro" id="IPR001345">
    <property type="entry name" value="PG/BPGM_mutase_AS"/>
</dbReference>
<sequence>MFSKASGKVSVKKIYLIRHGQTDFNVRGIVQGSGVDSSLNETGHRQAARFFAAYKHVKFDKVYTSTLQRTHQSVQGFLDLGLPHEQHAGLNEISWGAREGTRITAEEDAEYHEVLQGWKQGITNLGLPGGESPDQVAARQRLFIELMLSRPEEETILVCMHGRAMRVLLCQLLNYPLSCMDSFEHRNLCLYKLHYTGSMFAVHSFMDTMHLQPT</sequence>
<reference evidence="3" key="1">
    <citation type="journal article" date="2019" name="Int. J. Syst. Evol. Microbiol.">
        <title>The Global Catalogue of Microorganisms (GCM) 10K type strain sequencing project: providing services to taxonomists for standard genome sequencing and annotation.</title>
        <authorList>
            <consortium name="The Broad Institute Genomics Platform"/>
            <consortium name="The Broad Institute Genome Sequencing Center for Infectious Disease"/>
            <person name="Wu L."/>
            <person name="Ma J."/>
        </authorList>
    </citation>
    <scope>NUCLEOTIDE SEQUENCE [LARGE SCALE GENOMIC DNA]</scope>
    <source>
        <strain evidence="3">CGMCC 1.15197</strain>
    </source>
</reference>
<keyword evidence="3" id="KW-1185">Reference proteome</keyword>
<dbReference type="SUPFAM" id="SSF53254">
    <property type="entry name" value="Phosphoglycerate mutase-like"/>
    <property type="match status" value="1"/>
</dbReference>
<keyword evidence="1" id="KW-0378">Hydrolase</keyword>
<dbReference type="PANTHER" id="PTHR46517:SF1">
    <property type="entry name" value="FRUCTOSE-2,6-BISPHOSPHATASE TIGAR"/>
    <property type="match status" value="1"/>
</dbReference>
<evidence type="ECO:0000313" key="2">
    <source>
        <dbReference type="EMBL" id="GGF24222.1"/>
    </source>
</evidence>
<dbReference type="EMBL" id="BMHT01000008">
    <property type="protein sequence ID" value="GGF24222.1"/>
    <property type="molecule type" value="Genomic_DNA"/>
</dbReference>
<gene>
    <name evidence="2" type="primary">gpm</name>
    <name evidence="2" type="ORF">GCM10011383_39810</name>
</gene>
<dbReference type="CDD" id="cd07067">
    <property type="entry name" value="HP_PGM_like"/>
    <property type="match status" value="1"/>
</dbReference>